<reference evidence="1 2" key="1">
    <citation type="submission" date="2015-11" db="EMBL/GenBank/DDBJ databases">
        <title>A Two-component Flavoprotein Monooxygenase System MeaXY Responsible for para-Hydroxylation of 2-Methyl-6-ethylaniline and 2,6-Diethylaniline in Sphingobium baderi DE-13.</title>
        <authorList>
            <person name="Cheng M."/>
            <person name="Meng Q."/>
            <person name="Yang Y."/>
            <person name="Chu C."/>
            <person name="Yan X."/>
            <person name="He J."/>
            <person name="Li S."/>
        </authorList>
    </citation>
    <scope>NUCLEOTIDE SEQUENCE [LARGE SCALE GENOMIC DNA]</scope>
    <source>
        <strain evidence="1 2">DE-13</strain>
    </source>
</reference>
<dbReference type="STRING" id="1332080.ATN00_18785"/>
<dbReference type="AlphaFoldDB" id="A0A0S3F2Y9"/>
<evidence type="ECO:0000313" key="1">
    <source>
        <dbReference type="EMBL" id="ALR22044.1"/>
    </source>
</evidence>
<proteinExistence type="predicted"/>
<keyword evidence="2" id="KW-1185">Reference proteome</keyword>
<protein>
    <submittedName>
        <fullName evidence="1">Uncharacterized protein</fullName>
    </submittedName>
</protein>
<dbReference type="EMBL" id="CP013264">
    <property type="protein sequence ID" value="ALR22044.1"/>
    <property type="molecule type" value="Genomic_DNA"/>
</dbReference>
<gene>
    <name evidence="1" type="ORF">ATN00_18785</name>
</gene>
<accession>A0A0S3F2Y9</accession>
<evidence type="ECO:0000313" key="2">
    <source>
        <dbReference type="Proteomes" id="UP000056968"/>
    </source>
</evidence>
<dbReference type="Proteomes" id="UP000056968">
    <property type="component" value="Chromosome"/>
</dbReference>
<sequence>MTSTAQSFLDAFHASSTPDFAQLTERYFAPQAQYQPLVPMCTPAIGRDNVRRELERQLPTC</sequence>
<dbReference type="KEGG" id="sbd:ATN00_18785"/>
<dbReference type="RefSeq" id="WP_062067673.1">
    <property type="nucleotide sequence ID" value="NZ_CP013264.1"/>
</dbReference>
<name>A0A0S3F2Y9_9SPHN</name>
<organism evidence="1 2">
    <name type="scientific">Sphingobium baderi</name>
    <dbReference type="NCBI Taxonomy" id="1332080"/>
    <lineage>
        <taxon>Bacteria</taxon>
        <taxon>Pseudomonadati</taxon>
        <taxon>Pseudomonadota</taxon>
        <taxon>Alphaproteobacteria</taxon>
        <taxon>Sphingomonadales</taxon>
        <taxon>Sphingomonadaceae</taxon>
        <taxon>Sphingobium</taxon>
    </lineage>
</organism>